<dbReference type="SUPFAM" id="SSF140453">
    <property type="entry name" value="EsxAB dimer-like"/>
    <property type="match status" value="1"/>
</dbReference>
<evidence type="ECO:0000256" key="1">
    <source>
        <dbReference type="SAM" id="MobiDB-lite"/>
    </source>
</evidence>
<dbReference type="Proteomes" id="UP000323876">
    <property type="component" value="Unassembled WGS sequence"/>
</dbReference>
<dbReference type="InterPro" id="IPR010310">
    <property type="entry name" value="T7SS_ESAT-6-like"/>
</dbReference>
<dbReference type="AlphaFoldDB" id="A0A5N0EB54"/>
<dbReference type="Gene3D" id="1.10.287.1060">
    <property type="entry name" value="ESAT-6-like"/>
    <property type="match status" value="1"/>
</dbReference>
<protein>
    <submittedName>
        <fullName evidence="2">WXG100 family type VII secretion target</fullName>
    </submittedName>
</protein>
<dbReference type="OrthoDB" id="9882176at2"/>
<gene>
    <name evidence="2" type="ORF">F3087_29205</name>
</gene>
<comment type="caution">
    <text evidence="2">The sequence shown here is derived from an EMBL/GenBank/DDBJ whole genome shotgun (WGS) entry which is preliminary data.</text>
</comment>
<evidence type="ECO:0000313" key="3">
    <source>
        <dbReference type="Proteomes" id="UP000323876"/>
    </source>
</evidence>
<name>A0A5N0EB54_9NOCA</name>
<accession>A0A5N0EB54</accession>
<dbReference type="Pfam" id="PF06013">
    <property type="entry name" value="WXG100"/>
    <property type="match status" value="1"/>
</dbReference>
<evidence type="ECO:0000313" key="2">
    <source>
        <dbReference type="EMBL" id="KAA8885709.1"/>
    </source>
</evidence>
<sequence>MRNFRIRPMCRRPHLYWPRTVCRGRRGFAGRPNLANPTVRSRGFIAYAGRQSMAQQILQVGLAQLRRGATRFTEHHGDLSGVMADIHRGHDQLQESWSGSAAGTIHEAWDDLHPRIRAHIDRIATHAQHLSSAATTYQSTDSGNASDIGGPAAQRKV</sequence>
<reference evidence="2 3" key="1">
    <citation type="submission" date="2019-09" db="EMBL/GenBank/DDBJ databases">
        <authorList>
            <person name="Wang X."/>
        </authorList>
    </citation>
    <scope>NUCLEOTIDE SEQUENCE [LARGE SCALE GENOMIC DNA]</scope>
    <source>
        <strain evidence="2 3">CICC 11023</strain>
    </source>
</reference>
<dbReference type="InterPro" id="IPR036689">
    <property type="entry name" value="ESAT-6-like_sf"/>
</dbReference>
<dbReference type="NCBIfam" id="TIGR03930">
    <property type="entry name" value="WXG100_ESAT6"/>
    <property type="match status" value="1"/>
</dbReference>
<keyword evidence="3" id="KW-1185">Reference proteome</keyword>
<feature type="compositionally biased region" description="Polar residues" evidence="1">
    <location>
        <begin position="134"/>
        <end position="145"/>
    </location>
</feature>
<proteinExistence type="predicted"/>
<dbReference type="EMBL" id="VXLC01000015">
    <property type="protein sequence ID" value="KAA8885709.1"/>
    <property type="molecule type" value="Genomic_DNA"/>
</dbReference>
<organism evidence="2 3">
    <name type="scientific">Nocardia colli</name>
    <dbReference type="NCBI Taxonomy" id="2545717"/>
    <lineage>
        <taxon>Bacteria</taxon>
        <taxon>Bacillati</taxon>
        <taxon>Actinomycetota</taxon>
        <taxon>Actinomycetes</taxon>
        <taxon>Mycobacteriales</taxon>
        <taxon>Nocardiaceae</taxon>
        <taxon>Nocardia</taxon>
    </lineage>
</organism>
<feature type="region of interest" description="Disordered" evidence="1">
    <location>
        <begin position="134"/>
        <end position="157"/>
    </location>
</feature>